<comment type="cofactor">
    <cofactor evidence="1 4">
        <name>pyridoxal 5'-phosphate</name>
        <dbReference type="ChEBI" id="CHEBI:597326"/>
    </cofactor>
</comment>
<evidence type="ECO:0000256" key="4">
    <source>
        <dbReference type="PIRSR" id="PIRSR618319-50"/>
    </source>
</evidence>
<dbReference type="SUPFAM" id="SSF53383">
    <property type="entry name" value="PLP-dependent transferases"/>
    <property type="match status" value="1"/>
</dbReference>
<dbReference type="AlphaFoldDB" id="W4LB07"/>
<dbReference type="EMBL" id="AZHW01001058">
    <property type="protein sequence ID" value="ETW94501.1"/>
    <property type="molecule type" value="Genomic_DNA"/>
</dbReference>
<organism evidence="5 6">
    <name type="scientific">Entotheonella factor</name>
    <dbReference type="NCBI Taxonomy" id="1429438"/>
    <lineage>
        <taxon>Bacteria</taxon>
        <taxon>Pseudomonadati</taxon>
        <taxon>Nitrospinota/Tectimicrobiota group</taxon>
        <taxon>Candidatus Tectimicrobiota</taxon>
        <taxon>Candidatus Entotheonellia</taxon>
        <taxon>Candidatus Entotheonellales</taxon>
        <taxon>Candidatus Entotheonellaceae</taxon>
        <taxon>Candidatus Entotheonella</taxon>
    </lineage>
</organism>
<dbReference type="InterPro" id="IPR018319">
    <property type="entry name" value="SelA-like"/>
</dbReference>
<name>W4LB07_ENTF1</name>
<dbReference type="Gene3D" id="3.40.640.10">
    <property type="entry name" value="Type I PLP-dependent aspartate aminotransferase-like (Major domain)"/>
    <property type="match status" value="1"/>
</dbReference>
<evidence type="ECO:0000256" key="3">
    <source>
        <dbReference type="ARBA" id="ARBA00044507"/>
    </source>
</evidence>
<dbReference type="InterPro" id="IPR015421">
    <property type="entry name" value="PyrdxlP-dep_Trfase_major"/>
</dbReference>
<evidence type="ECO:0000313" key="5">
    <source>
        <dbReference type="EMBL" id="ETW94501.1"/>
    </source>
</evidence>
<dbReference type="GO" id="GO:0004125">
    <property type="term" value="F:L-seryl-tRNA(Sec) selenium transferase activity"/>
    <property type="evidence" value="ECO:0007669"/>
    <property type="project" value="TreeGrafter"/>
</dbReference>
<keyword evidence="2 4" id="KW-0663">Pyridoxal phosphate</keyword>
<dbReference type="PATRIC" id="fig|1429438.4.peg.6505"/>
<dbReference type="PANTHER" id="PTHR32328:SF0">
    <property type="entry name" value="L-SERYL-TRNA(SEC) SELENIUM TRANSFERASE"/>
    <property type="match status" value="1"/>
</dbReference>
<evidence type="ECO:0000313" key="6">
    <source>
        <dbReference type="Proteomes" id="UP000019141"/>
    </source>
</evidence>
<evidence type="ECO:0000256" key="2">
    <source>
        <dbReference type="ARBA" id="ARBA00022898"/>
    </source>
</evidence>
<gene>
    <name evidence="5" type="ORF">ETSY1_34545</name>
</gene>
<comment type="similarity">
    <text evidence="3">Belongs to the SelA family.</text>
</comment>
<sequence length="382" mass="41108">MAAEQSMPSIYQHLGMTRIIHGAGTTTRYGGSLMRPETIETMREASQMFVNIDDLNAAAGEAIANMLGAEAALVTAGAASGLVLQSAACLTGDDPGKIAKLPNAEGMRNEIVIQRAHRFPYDQTLCIPGAKLVEIGLGRRTEMTELKAAITDKTAAVFYLHSPFTSLPGLLTLPQMVEVAHAHDVPVIVDAASMLPPREHLFRHLKEGADIVNFSGGKGIRGPQSTGILAGRRDLIRAATLNASPNQAIGRPSKTSKEEIVGLVKALELFLAEDEEAEMNRYAEVCTHIVDAVRDMPGLRAVVEQDPVNRVIPHAVIYFESSWQGPSGNTVRDALAAGNPCIYVQQGTVQGGYFDEIAIDPINLQPGEEEIVATRLREELSR</sequence>
<evidence type="ECO:0000256" key="1">
    <source>
        <dbReference type="ARBA" id="ARBA00001933"/>
    </source>
</evidence>
<evidence type="ECO:0008006" key="7">
    <source>
        <dbReference type="Google" id="ProtNLM"/>
    </source>
</evidence>
<reference evidence="5 6" key="1">
    <citation type="journal article" date="2014" name="Nature">
        <title>An environmental bacterial taxon with a large and distinct metabolic repertoire.</title>
        <authorList>
            <person name="Wilson M.C."/>
            <person name="Mori T."/>
            <person name="Ruckert C."/>
            <person name="Uria A.R."/>
            <person name="Helf M.J."/>
            <person name="Takada K."/>
            <person name="Gernert C."/>
            <person name="Steffens U.A."/>
            <person name="Heycke N."/>
            <person name="Schmitt S."/>
            <person name="Rinke C."/>
            <person name="Helfrich E.J."/>
            <person name="Brachmann A.O."/>
            <person name="Gurgui C."/>
            <person name="Wakimoto T."/>
            <person name="Kracht M."/>
            <person name="Crusemann M."/>
            <person name="Hentschel U."/>
            <person name="Abe I."/>
            <person name="Matsunaga S."/>
            <person name="Kalinowski J."/>
            <person name="Takeyama H."/>
            <person name="Piel J."/>
        </authorList>
    </citation>
    <scope>NUCLEOTIDE SEQUENCE [LARGE SCALE GENOMIC DNA]</scope>
    <source>
        <strain evidence="6">TSY1</strain>
    </source>
</reference>
<dbReference type="Proteomes" id="UP000019141">
    <property type="component" value="Unassembled WGS sequence"/>
</dbReference>
<protein>
    <recommendedName>
        <fullName evidence="7">L-seryl-tRNA selenium transferase</fullName>
    </recommendedName>
</protein>
<dbReference type="PANTHER" id="PTHR32328">
    <property type="entry name" value="L-SERYL-TRNA(SEC) SELENIUM TRANSFERASE"/>
    <property type="match status" value="1"/>
</dbReference>
<accession>W4LB07</accession>
<dbReference type="Pfam" id="PF03841">
    <property type="entry name" value="SelA"/>
    <property type="match status" value="1"/>
</dbReference>
<proteinExistence type="inferred from homology"/>
<dbReference type="HOGENOM" id="CLU_040896_1_1_7"/>
<dbReference type="InterPro" id="IPR015424">
    <property type="entry name" value="PyrdxlP-dep_Trfase"/>
</dbReference>
<comment type="caution">
    <text evidence="5">The sequence shown here is derived from an EMBL/GenBank/DDBJ whole genome shotgun (WGS) entry which is preliminary data.</text>
</comment>
<feature type="modified residue" description="N6-(pyridoxal phosphate)lysine" evidence="4">
    <location>
        <position position="218"/>
    </location>
</feature>
<keyword evidence="6" id="KW-1185">Reference proteome</keyword>